<evidence type="ECO:0000256" key="6">
    <source>
        <dbReference type="ARBA" id="ARBA00023163"/>
    </source>
</evidence>
<dbReference type="PROSITE" id="PS00657">
    <property type="entry name" value="FORK_HEAD_1"/>
    <property type="match status" value="1"/>
</dbReference>
<dbReference type="SUPFAM" id="SSF46785">
    <property type="entry name" value="Winged helix' DNA-binding domain"/>
    <property type="match status" value="1"/>
</dbReference>
<dbReference type="GO" id="GO:0000978">
    <property type="term" value="F:RNA polymerase II cis-regulatory region sequence-specific DNA binding"/>
    <property type="evidence" value="ECO:0007669"/>
    <property type="project" value="TreeGrafter"/>
</dbReference>
<dbReference type="GO" id="GO:0000981">
    <property type="term" value="F:DNA-binding transcription factor activity, RNA polymerase II-specific"/>
    <property type="evidence" value="ECO:0007669"/>
    <property type="project" value="TreeGrafter"/>
</dbReference>
<dbReference type="Proteomes" id="UP000472272">
    <property type="component" value="Chromosome 14"/>
</dbReference>
<reference evidence="12" key="3">
    <citation type="submission" date="2025-09" db="UniProtKB">
        <authorList>
            <consortium name="Ensembl"/>
        </authorList>
    </citation>
    <scope>IDENTIFICATION</scope>
</reference>
<sequence>MSLVRPKTGRQQQQQLGAEPWGASCGAGAVDDSLTNLQWLQGFSFLPASPEKPSSARLLGPPRLLQQGSYAPASPPAGDTAAMGAPTGMGKPASSSSSLQPLAPDPEAVDYRTNGQVKPPYSYATLISMAMRASPEAKLTLSAIYAWITENFCYYRHAEPSWQNSIRHNLSLNKCFQKVARQKDEPGKGGFWRINPQHADRFVDGIFRRRRVPTFPCISATQATPPLPASGAELGCFRGRGRGPLKEDQTPRLPGGQRHPGKCKQQPGQGTSKAVWTGARSPLASVGREGVALPGDLSWASVLEDTFVGSGSSIEDLELTAALGSLAAEEVVLASSDQPVSPLSQEGPPHPVPALVEDLTLYAEPLGQPWGEEEAATEPPLGPPWAFEEEGGTCFVEGFLAEMQPWEA</sequence>
<dbReference type="PROSITE" id="PS00658">
    <property type="entry name" value="FORK_HEAD_2"/>
    <property type="match status" value="1"/>
</dbReference>
<keyword evidence="2" id="KW-0970">Cilium biogenesis/degradation</keyword>
<evidence type="ECO:0000313" key="12">
    <source>
        <dbReference type="Ensembl" id="ENSPMRP00000023121.1"/>
    </source>
</evidence>
<keyword evidence="3" id="KW-0805">Transcription regulation</keyword>
<evidence type="ECO:0000256" key="7">
    <source>
        <dbReference type="ARBA" id="ARBA00023242"/>
    </source>
</evidence>
<keyword evidence="4 9" id="KW-0238">DNA-binding</keyword>
<dbReference type="PANTHER" id="PTHR46805">
    <property type="entry name" value="FORKHEAD BOX PROTEIN J1"/>
    <property type="match status" value="1"/>
</dbReference>
<evidence type="ECO:0000313" key="13">
    <source>
        <dbReference type="Proteomes" id="UP000472272"/>
    </source>
</evidence>
<dbReference type="SMART" id="SM00339">
    <property type="entry name" value="FH"/>
    <property type="match status" value="1"/>
</dbReference>
<dbReference type="InterPro" id="IPR047512">
    <property type="entry name" value="FH_FOXJ1"/>
</dbReference>
<dbReference type="CDD" id="cd20023">
    <property type="entry name" value="FH_FOXJ1"/>
    <property type="match status" value="1"/>
</dbReference>
<gene>
    <name evidence="12" type="primary">LOC114584237</name>
</gene>
<dbReference type="OMA" id="IYAWITE"/>
<reference evidence="12 13" key="1">
    <citation type="journal article" date="2019" name="Proc. Natl. Acad. Sci. U.S.A.">
        <title>Regulatory changes in pterin and carotenoid genes underlie balanced color polymorphisms in the wall lizard.</title>
        <authorList>
            <person name="Andrade P."/>
            <person name="Pinho C."/>
            <person name="Perez I de Lanuza G."/>
            <person name="Afonso S."/>
            <person name="Brejcha J."/>
            <person name="Rubin C.J."/>
            <person name="Wallerman O."/>
            <person name="Pereira P."/>
            <person name="Sabatino S.J."/>
            <person name="Bellati A."/>
            <person name="Pellitteri-Rosa D."/>
            <person name="Bosakova Z."/>
            <person name="Bunikis I."/>
            <person name="Carretero M.A."/>
            <person name="Feiner N."/>
            <person name="Marsik P."/>
            <person name="Pauperio F."/>
            <person name="Salvi D."/>
            <person name="Soler L."/>
            <person name="While G.M."/>
            <person name="Uller T."/>
            <person name="Font E."/>
            <person name="Andersson L."/>
            <person name="Carneiro M."/>
        </authorList>
    </citation>
    <scope>NUCLEOTIDE SEQUENCE</scope>
</reference>
<dbReference type="InterPro" id="IPR030456">
    <property type="entry name" value="TF_fork_head_CS_2"/>
</dbReference>
<dbReference type="GO" id="GO:0005634">
    <property type="term" value="C:nucleus"/>
    <property type="evidence" value="ECO:0007669"/>
    <property type="project" value="UniProtKB-SubCell"/>
</dbReference>
<evidence type="ECO:0000259" key="11">
    <source>
        <dbReference type="PROSITE" id="PS50039"/>
    </source>
</evidence>
<dbReference type="FunFam" id="1.10.10.10:FF:000030">
    <property type="entry name" value="Forkhead box protein K2"/>
    <property type="match status" value="1"/>
</dbReference>
<keyword evidence="6" id="KW-0804">Transcription</keyword>
<name>A0A670JFC1_PODMU</name>
<keyword evidence="7 9" id="KW-0539">Nucleus</keyword>
<dbReference type="KEGG" id="pmua:114584237"/>
<feature type="DNA-binding region" description="Fork-head" evidence="9">
    <location>
        <begin position="118"/>
        <end position="212"/>
    </location>
</feature>
<dbReference type="InterPro" id="IPR047513">
    <property type="entry name" value="FOXJ1"/>
</dbReference>
<comment type="subcellular location">
    <subcellularLocation>
        <location evidence="1 9">Nucleus</location>
    </subcellularLocation>
</comment>
<dbReference type="PROSITE" id="PS50039">
    <property type="entry name" value="FORK_HEAD_3"/>
    <property type="match status" value="1"/>
</dbReference>
<dbReference type="PRINTS" id="PR00053">
    <property type="entry name" value="FORKHEAD"/>
</dbReference>
<feature type="domain" description="Fork-head" evidence="11">
    <location>
        <begin position="118"/>
        <end position="212"/>
    </location>
</feature>
<dbReference type="RefSeq" id="XP_028561732.1">
    <property type="nucleotide sequence ID" value="XM_028705899.1"/>
</dbReference>
<dbReference type="InterPro" id="IPR036388">
    <property type="entry name" value="WH-like_DNA-bd_sf"/>
</dbReference>
<dbReference type="GeneID" id="114584237"/>
<evidence type="ECO:0000256" key="3">
    <source>
        <dbReference type="ARBA" id="ARBA00023015"/>
    </source>
</evidence>
<dbReference type="InterPro" id="IPR018122">
    <property type="entry name" value="TF_fork_head_CS_1"/>
</dbReference>
<dbReference type="GO" id="GO:0030030">
    <property type="term" value="P:cell projection organization"/>
    <property type="evidence" value="ECO:0007669"/>
    <property type="project" value="UniProtKB-KW"/>
</dbReference>
<proteinExistence type="inferred from homology"/>
<dbReference type="InterPro" id="IPR001766">
    <property type="entry name" value="Fork_head_dom"/>
</dbReference>
<evidence type="ECO:0000256" key="8">
    <source>
        <dbReference type="ARBA" id="ARBA00034770"/>
    </source>
</evidence>
<accession>A0A670JFC1</accession>
<dbReference type="AlphaFoldDB" id="A0A670JFC1"/>
<organism evidence="12 13">
    <name type="scientific">Podarcis muralis</name>
    <name type="common">Wall lizard</name>
    <name type="synonym">Lacerta muralis</name>
    <dbReference type="NCBI Taxonomy" id="64176"/>
    <lineage>
        <taxon>Eukaryota</taxon>
        <taxon>Metazoa</taxon>
        <taxon>Chordata</taxon>
        <taxon>Craniata</taxon>
        <taxon>Vertebrata</taxon>
        <taxon>Euteleostomi</taxon>
        <taxon>Lepidosauria</taxon>
        <taxon>Squamata</taxon>
        <taxon>Bifurcata</taxon>
        <taxon>Unidentata</taxon>
        <taxon>Episquamata</taxon>
        <taxon>Laterata</taxon>
        <taxon>Lacertibaenia</taxon>
        <taxon>Lacertidae</taxon>
        <taxon>Podarcis</taxon>
    </lineage>
</organism>
<dbReference type="InterPro" id="IPR036390">
    <property type="entry name" value="WH_DNA-bd_sf"/>
</dbReference>
<feature type="region of interest" description="Disordered" evidence="10">
    <location>
        <begin position="240"/>
        <end position="275"/>
    </location>
</feature>
<comment type="similarity">
    <text evidence="8">Belongs to the FOXJ1 family.</text>
</comment>
<evidence type="ECO:0000256" key="10">
    <source>
        <dbReference type="SAM" id="MobiDB-lite"/>
    </source>
</evidence>
<dbReference type="GeneTree" id="ENSGT00940000164514"/>
<feature type="region of interest" description="Disordered" evidence="10">
    <location>
        <begin position="49"/>
        <end position="114"/>
    </location>
</feature>
<reference evidence="12" key="2">
    <citation type="submission" date="2025-08" db="UniProtKB">
        <authorList>
            <consortium name="Ensembl"/>
        </authorList>
    </citation>
    <scope>IDENTIFICATION</scope>
</reference>
<evidence type="ECO:0000256" key="4">
    <source>
        <dbReference type="ARBA" id="ARBA00023125"/>
    </source>
</evidence>
<dbReference type="Pfam" id="PF00250">
    <property type="entry name" value="Forkhead"/>
    <property type="match status" value="1"/>
</dbReference>
<dbReference type="Gene3D" id="1.10.10.10">
    <property type="entry name" value="Winged helix-like DNA-binding domain superfamily/Winged helix DNA-binding domain"/>
    <property type="match status" value="1"/>
</dbReference>
<evidence type="ECO:0000256" key="9">
    <source>
        <dbReference type="PROSITE-ProRule" id="PRU00089"/>
    </source>
</evidence>
<dbReference type="Ensembl" id="ENSPMRT00000024557.1">
    <property type="protein sequence ID" value="ENSPMRP00000023121.1"/>
    <property type="gene ID" value="ENSPMRG00000015017.1"/>
</dbReference>
<evidence type="ECO:0000256" key="5">
    <source>
        <dbReference type="ARBA" id="ARBA00023159"/>
    </source>
</evidence>
<keyword evidence="13" id="KW-1185">Reference proteome</keyword>
<dbReference type="OrthoDB" id="5954824at2759"/>
<feature type="region of interest" description="Disordered" evidence="10">
    <location>
        <begin position="1"/>
        <end position="27"/>
    </location>
</feature>
<evidence type="ECO:0000256" key="2">
    <source>
        <dbReference type="ARBA" id="ARBA00022794"/>
    </source>
</evidence>
<dbReference type="PANTHER" id="PTHR46805:SF3">
    <property type="entry name" value="FORKHEAD BOX PROTEIN J1-B"/>
    <property type="match status" value="1"/>
</dbReference>
<protein>
    <submittedName>
        <fullName evidence="12">Forkhead box protein J1.2-like</fullName>
    </submittedName>
</protein>
<evidence type="ECO:0000256" key="1">
    <source>
        <dbReference type="ARBA" id="ARBA00004123"/>
    </source>
</evidence>
<keyword evidence="5" id="KW-0010">Activator</keyword>